<dbReference type="SUPFAM" id="SSF50969">
    <property type="entry name" value="YVTN repeat-like/Quinoprotein amine dehydrogenase"/>
    <property type="match status" value="1"/>
</dbReference>
<keyword evidence="2" id="KW-0732">Signal</keyword>
<dbReference type="EMBL" id="CP104694">
    <property type="protein sequence ID" value="UXI69322.1"/>
    <property type="molecule type" value="Genomic_DNA"/>
</dbReference>
<organism evidence="3 4">
    <name type="scientific">Tahibacter amnicola</name>
    <dbReference type="NCBI Taxonomy" id="2976241"/>
    <lineage>
        <taxon>Bacteria</taxon>
        <taxon>Pseudomonadati</taxon>
        <taxon>Pseudomonadota</taxon>
        <taxon>Gammaproteobacteria</taxon>
        <taxon>Lysobacterales</taxon>
        <taxon>Rhodanobacteraceae</taxon>
        <taxon>Tahibacter</taxon>
    </lineage>
</organism>
<name>A0ABY6BII9_9GAMM</name>
<sequence length="1078" mass="114102">MKLAVRLIAGIASAACSLAAAQDGWDWRYTLPVDAATYRAADLFVADDGAVWRTAVPVDGTRANSIYRHSPDGSSREMLQRQTALQSSIRHVAPDADGGAYLVAYAATAGGPVTFYDSAVQRLTRDGAISWTRTFGFISHWSLPVRDGVWIQADQSLRRLGTDGVTRAEISRTTVERPELVAADKASGSLVALAQTVAGGQTSKALARFDRTGKKLWSVTPMIAGRSVAFDYLHLAADGDVIAAGRADSDGAGALIRVSATGTMRWSKLHPATIGRRFSRIDTTADAIYLTATNDTDHVLYRLSNAGDVTWSRTVATLAECPAACPLVVGIDGTLSLLTVGANSELRRFDRAGTPAPPVSLPSLAKAAVASDGTFVTAASPAAGAVGEVDSYRINAAGQVVATYRQPALQGRPVVWWSSFDADGDTFALTGAQGSTVATLTRLDSHGQVRWQRVLDARVAVYAIGAKNDETLCFTAPDHFKQGQSTVRVHCFRTLDGSAIWSREIAAYYPDWYFPSTVVLPDSSVQVLHANTTGTLQVHAFSAAGAPKPLAELATPVLGTPRGANGFTAYVYSSSGNPPRTSISLVDSAGRLRYNDYSGFALDFNHWSIGRDGSVVIVGRTATVPSETVARLIDASGRYRWSTPLPGMGEASPLILDGSNVYFIDRASPSISGRWRYTLWSLSQADGAIRWKTDLGLLSILNARIAVRNGQVIVASGGDPIGLRRIDDATGQLIAEEKLPCGHTWCPVFDMALDADGGLRVLSRLESMGGRTQQVIFHADRPALPRTAVRADQPGISGAWWTTYGNGEGLVLDWLPDSRTLFMPWFTFGLEAVGDPSGQRWYTVAAGGVPAGATRVDMDIRASDGGRFVAAGGVVTTRVGSAALTFESCDKATLSYQFDSGEKAGIQGSLALSRLSAAGADCVLADGSTRPGTDRRPPAGGFDSRMSGSWYDPEKPGQGMQFAIQPGGVLFAPWFTYDVDNTADDAMRQHWFVLSGNLAGASGGRATVAIVQAIGGAFDRIPTGNFVVVGSATVTMTACDRANVSYRFDSAESAGPYAGKAGTISLVKVGVHTLIGIP</sequence>
<evidence type="ECO:0000256" key="1">
    <source>
        <dbReference type="SAM" id="MobiDB-lite"/>
    </source>
</evidence>
<feature type="region of interest" description="Disordered" evidence="1">
    <location>
        <begin position="926"/>
        <end position="948"/>
    </location>
</feature>
<accession>A0ABY6BII9</accession>
<feature type="chain" id="PRO_5046643685" description="Outer membrane protein assembly factor BamB" evidence="2">
    <location>
        <begin position="22"/>
        <end position="1078"/>
    </location>
</feature>
<reference evidence="3" key="1">
    <citation type="submission" date="2022-09" db="EMBL/GenBank/DDBJ databases">
        <title>Tahibacter sp. nov., isolated from a fresh water.</title>
        <authorList>
            <person name="Baek J.H."/>
            <person name="Lee J.K."/>
            <person name="Kim J.M."/>
            <person name="Jeon C.O."/>
        </authorList>
    </citation>
    <scope>NUCLEOTIDE SEQUENCE</scope>
    <source>
        <strain evidence="3">W38</strain>
    </source>
</reference>
<evidence type="ECO:0000313" key="4">
    <source>
        <dbReference type="Proteomes" id="UP001064632"/>
    </source>
</evidence>
<feature type="signal peptide" evidence="2">
    <location>
        <begin position="1"/>
        <end position="21"/>
    </location>
</feature>
<evidence type="ECO:0008006" key="5">
    <source>
        <dbReference type="Google" id="ProtNLM"/>
    </source>
</evidence>
<evidence type="ECO:0000313" key="3">
    <source>
        <dbReference type="EMBL" id="UXI69322.1"/>
    </source>
</evidence>
<dbReference type="SUPFAM" id="SSF63829">
    <property type="entry name" value="Calcium-dependent phosphotriesterase"/>
    <property type="match status" value="1"/>
</dbReference>
<keyword evidence="4" id="KW-1185">Reference proteome</keyword>
<dbReference type="RefSeq" id="WP_261696277.1">
    <property type="nucleotide sequence ID" value="NZ_CP104694.1"/>
</dbReference>
<evidence type="ECO:0000256" key="2">
    <source>
        <dbReference type="SAM" id="SignalP"/>
    </source>
</evidence>
<dbReference type="Proteomes" id="UP001064632">
    <property type="component" value="Chromosome"/>
</dbReference>
<gene>
    <name evidence="3" type="ORF">N4264_06645</name>
</gene>
<proteinExistence type="predicted"/>
<dbReference type="InterPro" id="IPR011044">
    <property type="entry name" value="Quino_amine_DH_bsu"/>
</dbReference>
<protein>
    <recommendedName>
        <fullName evidence="5">Outer membrane protein assembly factor BamB</fullName>
    </recommendedName>
</protein>